<name>C6XE26_METGS</name>
<evidence type="ECO:0000256" key="2">
    <source>
        <dbReference type="ARBA" id="ARBA00022723"/>
    </source>
</evidence>
<dbReference type="RefSeq" id="WP_015830225.1">
    <property type="nucleotide sequence ID" value="NC_012969.1"/>
</dbReference>
<dbReference type="eggNOG" id="COG2318">
    <property type="taxonomic scope" value="Bacteria"/>
</dbReference>
<dbReference type="InterPro" id="IPR034660">
    <property type="entry name" value="DinB/YfiT-like"/>
</dbReference>
<dbReference type="EMBL" id="CP001674">
    <property type="protein sequence ID" value="ACT50801.1"/>
    <property type="molecule type" value="Genomic_DNA"/>
</dbReference>
<keyword evidence="5" id="KW-1185">Reference proteome</keyword>
<gene>
    <name evidence="4" type="ordered locus">Msip34_1556</name>
</gene>
<reference evidence="4 5" key="2">
    <citation type="journal article" date="2011" name="J. Bacteriol.">
        <title>Genomes of three methylotrophs from a single niche uncover genetic and metabolic divergence of Methylophilaceae.</title>
        <authorList>
            <person name="Lapidus A."/>
            <person name="Clum A."/>
            <person name="Labutti K."/>
            <person name="Kaluzhnaya M.G."/>
            <person name="Lim S."/>
            <person name="Beck D.A."/>
            <person name="Glavina Del Rio T."/>
            <person name="Nolan M."/>
            <person name="Mavromatis K."/>
            <person name="Huntemann M."/>
            <person name="Lucas S."/>
            <person name="Lidstrom M.E."/>
            <person name="Ivanova N."/>
            <person name="Chistoserdova L."/>
        </authorList>
    </citation>
    <scope>NUCLEOTIDE SEQUENCE [LARGE SCALE GENOMIC DNA]</scope>
    <source>
        <strain evidence="4 5">SIP3-4</strain>
    </source>
</reference>
<feature type="binding site" evidence="3">
    <location>
        <position position="50"/>
    </location>
    <ligand>
        <name>a divalent metal cation</name>
        <dbReference type="ChEBI" id="CHEBI:60240"/>
    </ligand>
</feature>
<evidence type="ECO:0000256" key="1">
    <source>
        <dbReference type="ARBA" id="ARBA00008635"/>
    </source>
</evidence>
<evidence type="ECO:0000313" key="5">
    <source>
        <dbReference type="Proteomes" id="UP000002743"/>
    </source>
</evidence>
<reference evidence="5" key="1">
    <citation type="submission" date="2009-07" db="EMBL/GenBank/DDBJ databases">
        <title>Complete sequence of chromosome of Methylovorus sp. SIP3-4.</title>
        <authorList>
            <person name="Lucas S."/>
            <person name="Copeland A."/>
            <person name="Lapidus A."/>
            <person name="Glavina del Rio T."/>
            <person name="Tice H."/>
            <person name="Bruce D."/>
            <person name="Goodwin L."/>
            <person name="Pitluck S."/>
            <person name="Clum A."/>
            <person name="Larimer F."/>
            <person name="Land M."/>
            <person name="Hauser L."/>
            <person name="Kyrpides N."/>
            <person name="Mikhailova N."/>
            <person name="Kayluzhnaya M."/>
            <person name="Chistoserdova L."/>
        </authorList>
    </citation>
    <scope>NUCLEOTIDE SEQUENCE [LARGE SCALE GENOMIC DNA]</scope>
    <source>
        <strain evidence="5">SIP3-4</strain>
    </source>
</reference>
<feature type="binding site" evidence="3">
    <location>
        <position position="131"/>
    </location>
    <ligand>
        <name>a divalent metal cation</name>
        <dbReference type="ChEBI" id="CHEBI:60240"/>
    </ligand>
</feature>
<dbReference type="InterPro" id="IPR007837">
    <property type="entry name" value="DinB"/>
</dbReference>
<evidence type="ECO:0000256" key="3">
    <source>
        <dbReference type="PIRSR" id="PIRSR607837-1"/>
    </source>
</evidence>
<protein>
    <submittedName>
        <fullName evidence="4">DinB family protein</fullName>
    </submittedName>
</protein>
<dbReference type="Gene3D" id="1.20.120.450">
    <property type="entry name" value="dinb family like domain"/>
    <property type="match status" value="1"/>
</dbReference>
<dbReference type="OrthoDB" id="9807509at2"/>
<organism evidence="4 5">
    <name type="scientific">Methylovorus glucosotrophus (strain SIP3-4)</name>
    <dbReference type="NCBI Taxonomy" id="582744"/>
    <lineage>
        <taxon>Bacteria</taxon>
        <taxon>Pseudomonadati</taxon>
        <taxon>Pseudomonadota</taxon>
        <taxon>Betaproteobacteria</taxon>
        <taxon>Nitrosomonadales</taxon>
        <taxon>Methylophilaceae</taxon>
        <taxon>Methylovorus</taxon>
    </lineage>
</organism>
<proteinExistence type="inferred from homology"/>
<dbReference type="AlphaFoldDB" id="C6XE26"/>
<comment type="similarity">
    <text evidence="1">Belongs to the DinB family.</text>
</comment>
<dbReference type="STRING" id="582744.Msip34_1556"/>
<dbReference type="KEGG" id="mei:Msip34_1556"/>
<dbReference type="PANTHER" id="PTHR37302">
    <property type="entry name" value="SLR1116 PROTEIN"/>
    <property type="match status" value="1"/>
</dbReference>
<accession>C6XE26</accession>
<sequence>MIDRDYVRLMARYNRWMNGKLYAAAASLNEEQRQLDKGAFFKSLHGTLAHLVWADDIWLARFEATPQRYSDKADNFVALSERRLVLDNAILAWATSVSNNWLQEELRWDSGIYQQTFSRPAWITVSHFFNHQTHHRGQATTLLMQFGVDPGVTDLAFMDMTETQ</sequence>
<dbReference type="PANTHER" id="PTHR37302:SF1">
    <property type="entry name" value="PROTEIN DINB"/>
    <property type="match status" value="1"/>
</dbReference>
<feature type="binding site" evidence="3">
    <location>
        <position position="135"/>
    </location>
    <ligand>
        <name>a divalent metal cation</name>
        <dbReference type="ChEBI" id="CHEBI:60240"/>
    </ligand>
</feature>
<dbReference type="SUPFAM" id="SSF109854">
    <property type="entry name" value="DinB/YfiT-like putative metalloenzymes"/>
    <property type="match status" value="1"/>
</dbReference>
<dbReference type="HOGENOM" id="CLU_101283_1_1_4"/>
<keyword evidence="2 3" id="KW-0479">Metal-binding</keyword>
<dbReference type="Proteomes" id="UP000002743">
    <property type="component" value="Chromosome"/>
</dbReference>
<dbReference type="GO" id="GO:0046872">
    <property type="term" value="F:metal ion binding"/>
    <property type="evidence" value="ECO:0007669"/>
    <property type="project" value="UniProtKB-KW"/>
</dbReference>
<dbReference type="Pfam" id="PF05163">
    <property type="entry name" value="DinB"/>
    <property type="match status" value="1"/>
</dbReference>
<evidence type="ECO:0000313" key="4">
    <source>
        <dbReference type="EMBL" id="ACT50801.1"/>
    </source>
</evidence>